<evidence type="ECO:0008006" key="3">
    <source>
        <dbReference type="Google" id="ProtNLM"/>
    </source>
</evidence>
<dbReference type="RefSeq" id="WP_078715693.1">
    <property type="nucleotide sequence ID" value="NZ_FUYC01000001.1"/>
</dbReference>
<dbReference type="Gene3D" id="3.40.50.450">
    <property type="match status" value="1"/>
</dbReference>
<dbReference type="OrthoDB" id="9816036at2"/>
<name>A0A1T4W260_9BACT</name>
<accession>A0A1T4W260</accession>
<proteinExistence type="predicted"/>
<keyword evidence="2" id="KW-1185">Reference proteome</keyword>
<sequence>MFNLMMFNVDWESGRVQVPLGRVFEYTEDSLVNMYKENGALQLDLLKSLPCLFCEEGTRQESAYVGRIVQARLAGDALALEVAFDRDVPVLQNEMLYENRIDLDMPHDFEFSRNHWAVKNVDLYRFLLRNVRPRRQRPTVFELPEHERIDASLLSAMMPFDAGFREVHEVINQASEDAGLRCRRVDDIWEAPSIIQDVVSLIDRSRVVVCDCTGKNPNVFYEVGIAHTLGRDVVLVTQNEYDIPFDLRHIRYIKYLNNGEGLLKLRHKLANRIRTIVGH</sequence>
<gene>
    <name evidence="1" type="ORF">SAMN02745704_00101</name>
</gene>
<dbReference type="EMBL" id="FUYC01000001">
    <property type="protein sequence ID" value="SKA71229.1"/>
    <property type="molecule type" value="Genomic_DNA"/>
</dbReference>
<protein>
    <recommendedName>
        <fullName evidence="3">Nucleoside 2-deoxyribosyltransferase</fullName>
    </recommendedName>
</protein>
<reference evidence="1 2" key="1">
    <citation type="submission" date="2017-02" db="EMBL/GenBank/DDBJ databases">
        <authorList>
            <person name="Peterson S.W."/>
        </authorList>
    </citation>
    <scope>NUCLEOTIDE SEQUENCE [LARGE SCALE GENOMIC DNA]</scope>
    <source>
        <strain evidence="1 2">DSM 16080</strain>
    </source>
</reference>
<dbReference type="STRING" id="1121449.SAMN02745704_00101"/>
<dbReference type="Proteomes" id="UP000190027">
    <property type="component" value="Unassembled WGS sequence"/>
</dbReference>
<organism evidence="1 2">
    <name type="scientific">Paucidesulfovibrio gracilis DSM 16080</name>
    <dbReference type="NCBI Taxonomy" id="1121449"/>
    <lineage>
        <taxon>Bacteria</taxon>
        <taxon>Pseudomonadati</taxon>
        <taxon>Thermodesulfobacteriota</taxon>
        <taxon>Desulfovibrionia</taxon>
        <taxon>Desulfovibrionales</taxon>
        <taxon>Desulfovibrionaceae</taxon>
        <taxon>Paucidesulfovibrio</taxon>
    </lineage>
</organism>
<evidence type="ECO:0000313" key="2">
    <source>
        <dbReference type="Proteomes" id="UP000190027"/>
    </source>
</evidence>
<dbReference type="AlphaFoldDB" id="A0A1T4W260"/>
<evidence type="ECO:0000313" key="1">
    <source>
        <dbReference type="EMBL" id="SKA71229.1"/>
    </source>
</evidence>
<dbReference type="SUPFAM" id="SSF52309">
    <property type="entry name" value="N-(deoxy)ribosyltransferase-like"/>
    <property type="match status" value="1"/>
</dbReference>